<name>A0A1I3FVK3_9SPHI</name>
<evidence type="ECO:0000313" key="4">
    <source>
        <dbReference type="Proteomes" id="UP000198670"/>
    </source>
</evidence>
<keyword evidence="4" id="KW-1185">Reference proteome</keyword>
<dbReference type="InterPro" id="IPR019546">
    <property type="entry name" value="TAT_signal_bac_arc"/>
</dbReference>
<evidence type="ECO:0000259" key="1">
    <source>
        <dbReference type="Pfam" id="PF01408"/>
    </source>
</evidence>
<reference evidence="3 4" key="1">
    <citation type="submission" date="2016-10" db="EMBL/GenBank/DDBJ databases">
        <authorList>
            <person name="de Groot N.N."/>
        </authorList>
    </citation>
    <scope>NUCLEOTIDE SEQUENCE [LARGE SCALE GENOMIC DNA]</scope>
    <source>
        <strain evidence="3 4">RK1</strain>
    </source>
</reference>
<gene>
    <name evidence="3" type="ORF">SAMN05444682_102513</name>
</gene>
<dbReference type="Proteomes" id="UP000198670">
    <property type="component" value="Unassembled WGS sequence"/>
</dbReference>
<accession>A0A1I3FVK3</accession>
<dbReference type="EMBL" id="FOQO01000002">
    <property type="protein sequence ID" value="SFI15177.1"/>
    <property type="molecule type" value="Genomic_DNA"/>
</dbReference>
<dbReference type="GO" id="GO:0000166">
    <property type="term" value="F:nucleotide binding"/>
    <property type="evidence" value="ECO:0007669"/>
    <property type="project" value="InterPro"/>
</dbReference>
<evidence type="ECO:0000259" key="2">
    <source>
        <dbReference type="Pfam" id="PF22725"/>
    </source>
</evidence>
<dbReference type="PANTHER" id="PTHR43818:SF5">
    <property type="entry name" value="OXIDOREDUCTASE FAMILY PROTEIN"/>
    <property type="match status" value="1"/>
</dbReference>
<dbReference type="InterPro" id="IPR006311">
    <property type="entry name" value="TAT_signal"/>
</dbReference>
<dbReference type="STRING" id="1477437.SAMN05444682_102513"/>
<proteinExistence type="predicted"/>
<evidence type="ECO:0000313" key="3">
    <source>
        <dbReference type="EMBL" id="SFI15177.1"/>
    </source>
</evidence>
<dbReference type="InterPro" id="IPR055170">
    <property type="entry name" value="GFO_IDH_MocA-like_dom"/>
</dbReference>
<dbReference type="Gene3D" id="3.40.50.720">
    <property type="entry name" value="NAD(P)-binding Rossmann-like Domain"/>
    <property type="match status" value="1"/>
</dbReference>
<dbReference type="Pfam" id="PF22725">
    <property type="entry name" value="GFO_IDH_MocA_C3"/>
    <property type="match status" value="1"/>
</dbReference>
<dbReference type="InterPro" id="IPR000683">
    <property type="entry name" value="Gfo/Idh/MocA-like_OxRdtase_N"/>
</dbReference>
<dbReference type="OrthoDB" id="127583at2"/>
<protein>
    <submittedName>
        <fullName evidence="3">Tat (Twin-arginine translocation) pathway signal sequence</fullName>
    </submittedName>
</protein>
<dbReference type="AlphaFoldDB" id="A0A1I3FVK3"/>
<dbReference type="InterPro" id="IPR036291">
    <property type="entry name" value="NAD(P)-bd_dom_sf"/>
</dbReference>
<dbReference type="NCBIfam" id="TIGR01409">
    <property type="entry name" value="TAT_signal_seq"/>
    <property type="match status" value="1"/>
</dbReference>
<dbReference type="SUPFAM" id="SSF51735">
    <property type="entry name" value="NAD(P)-binding Rossmann-fold domains"/>
    <property type="match status" value="1"/>
</dbReference>
<dbReference type="Gene3D" id="3.30.360.10">
    <property type="entry name" value="Dihydrodipicolinate Reductase, domain 2"/>
    <property type="match status" value="1"/>
</dbReference>
<dbReference type="RefSeq" id="WP_090625600.1">
    <property type="nucleotide sequence ID" value="NZ_FOQO01000002.1"/>
</dbReference>
<dbReference type="SUPFAM" id="SSF55347">
    <property type="entry name" value="Glyceraldehyde-3-phosphate dehydrogenase-like, C-terminal domain"/>
    <property type="match status" value="1"/>
</dbReference>
<feature type="domain" description="GFO/IDH/MocA-like oxidoreductase" evidence="2">
    <location>
        <begin position="194"/>
        <end position="328"/>
    </location>
</feature>
<dbReference type="InterPro" id="IPR050463">
    <property type="entry name" value="Gfo/Idh/MocA_oxidrdct_glycsds"/>
</dbReference>
<dbReference type="PROSITE" id="PS51318">
    <property type="entry name" value="TAT"/>
    <property type="match status" value="1"/>
</dbReference>
<dbReference type="Pfam" id="PF01408">
    <property type="entry name" value="GFO_IDH_MocA"/>
    <property type="match status" value="1"/>
</dbReference>
<sequence length="437" mass="47541">MEKNNLSLQSESRRSFLKTAGMAVVGGSVAYHFGMPSALGNISGAKEVLKVGLIGCGGRGTGAAIQAVKSDPNVILTAMGDAFEDRLEKSYDALSKAIPDKIKVKKRNKFIGFDAYQKVIDSGVDVVLLTTPPAFRPAHFAAAVAAGKHAFCEKPMAVDAPGVRLVMESARKAKEKNLGVFAGFCFRHDAANQAAFQQVLAGRIGDVRTVTGFRYGGELTGYSSTLGTGIEYQLRNWYFQNWLSGDFVVEVACHSADMMSWALGDVMPIKAIGSGGRQQRVEERFGNVFDHFSVEYEYAGGAKGFLFTRQQRGAFSRNTIDVTGTEGDANFVMGQRHEITGKNPWKFDGAPNNMFQAEHDAFFASIRAGKPINDGEWMANSTMMAILGRMAAYSGQEITWDQALNSNQVLGPRFEDYSWDLQYQSPPVAIPGVTKVL</sequence>
<dbReference type="PANTHER" id="PTHR43818">
    <property type="entry name" value="BCDNA.GH03377"/>
    <property type="match status" value="1"/>
</dbReference>
<feature type="domain" description="Gfo/Idh/MocA-like oxidoreductase N-terminal" evidence="1">
    <location>
        <begin position="49"/>
        <end position="175"/>
    </location>
</feature>
<organism evidence="3 4">
    <name type="scientific">Parapedobacter indicus</name>
    <dbReference type="NCBI Taxonomy" id="1477437"/>
    <lineage>
        <taxon>Bacteria</taxon>
        <taxon>Pseudomonadati</taxon>
        <taxon>Bacteroidota</taxon>
        <taxon>Sphingobacteriia</taxon>
        <taxon>Sphingobacteriales</taxon>
        <taxon>Sphingobacteriaceae</taxon>
        <taxon>Parapedobacter</taxon>
    </lineage>
</organism>